<evidence type="ECO:0000256" key="1">
    <source>
        <dbReference type="SAM" id="Coils"/>
    </source>
</evidence>
<dbReference type="Proteomes" id="UP000651452">
    <property type="component" value="Unassembled WGS sequence"/>
</dbReference>
<feature type="compositionally biased region" description="Basic and acidic residues" evidence="2">
    <location>
        <begin position="163"/>
        <end position="176"/>
    </location>
</feature>
<protein>
    <submittedName>
        <fullName evidence="3">Uncharacterized protein</fullName>
    </submittedName>
</protein>
<feature type="coiled-coil region" evidence="1">
    <location>
        <begin position="179"/>
        <end position="206"/>
    </location>
</feature>
<reference evidence="3" key="1">
    <citation type="submission" date="2018-12" db="EMBL/GenBank/DDBJ databases">
        <authorList>
            <person name="Syme R.A."/>
            <person name="Farfan-Caceres L."/>
            <person name="Lichtenzveig J."/>
        </authorList>
    </citation>
    <scope>NUCLEOTIDE SEQUENCE</scope>
    <source>
        <strain evidence="3">Al4</strain>
    </source>
</reference>
<organism evidence="3 4">
    <name type="scientific">Ascochyta lentis</name>
    <dbReference type="NCBI Taxonomy" id="205686"/>
    <lineage>
        <taxon>Eukaryota</taxon>
        <taxon>Fungi</taxon>
        <taxon>Dikarya</taxon>
        <taxon>Ascomycota</taxon>
        <taxon>Pezizomycotina</taxon>
        <taxon>Dothideomycetes</taxon>
        <taxon>Pleosporomycetidae</taxon>
        <taxon>Pleosporales</taxon>
        <taxon>Pleosporineae</taxon>
        <taxon>Didymellaceae</taxon>
        <taxon>Ascochyta</taxon>
    </lineage>
</organism>
<keyword evidence="1" id="KW-0175">Coiled coil</keyword>
<accession>A0A8H7J7Q6</accession>
<dbReference type="OrthoDB" id="3943295at2759"/>
<sequence>MTAINGPSSKSCEDTVCTTAPTYALEMPRIGFFGRWGKRASVAPSMTTHLITPNILNDDPDSCDGCEELKMQSEIKQSILKQYAADLEATEAEVKALRDTTKKLRIQLDVTKQGNIRLRLEQANFTRELRSKDDQLASKAKESTMYANACSELAAQMAQQHKHLTDAHAKEKHQNDAMHANHQRELAFLEAKLEAKDHEVTCLQSKLKEQDVAGDKSEPVNDDEIARVVDKGKAAGGAEEPQHKDEEHSFDTLTELRARIASLEAENAKLYAQCSTEGDLDAALDEA</sequence>
<feature type="region of interest" description="Disordered" evidence="2">
    <location>
        <begin position="209"/>
        <end position="251"/>
    </location>
</feature>
<keyword evidence="4" id="KW-1185">Reference proteome</keyword>
<gene>
    <name evidence="3" type="ORF">EKO04_003535</name>
</gene>
<feature type="coiled-coil region" evidence="1">
    <location>
        <begin position="80"/>
        <end position="107"/>
    </location>
</feature>
<feature type="compositionally biased region" description="Basic and acidic residues" evidence="2">
    <location>
        <begin position="209"/>
        <end position="233"/>
    </location>
</feature>
<dbReference type="EMBL" id="RZGK01000006">
    <property type="protein sequence ID" value="KAF9698098.1"/>
    <property type="molecule type" value="Genomic_DNA"/>
</dbReference>
<dbReference type="AlphaFoldDB" id="A0A8H7J7Q6"/>
<evidence type="ECO:0000256" key="2">
    <source>
        <dbReference type="SAM" id="MobiDB-lite"/>
    </source>
</evidence>
<comment type="caution">
    <text evidence="3">The sequence shown here is derived from an EMBL/GenBank/DDBJ whole genome shotgun (WGS) entry which is preliminary data.</text>
</comment>
<feature type="compositionally biased region" description="Basic and acidic residues" evidence="2">
    <location>
        <begin position="240"/>
        <end position="251"/>
    </location>
</feature>
<feature type="region of interest" description="Disordered" evidence="2">
    <location>
        <begin position="158"/>
        <end position="177"/>
    </location>
</feature>
<name>A0A8H7J7Q6_9PLEO</name>
<reference evidence="3" key="2">
    <citation type="submission" date="2020-09" db="EMBL/GenBank/DDBJ databases">
        <title>Reference genome assembly for Australian Ascochyta lentis isolate Al4.</title>
        <authorList>
            <person name="Lee R.C."/>
            <person name="Farfan-Caceres L.M."/>
            <person name="Debler J.W."/>
            <person name="Williams A.H."/>
            <person name="Henares B.M."/>
        </authorList>
    </citation>
    <scope>NUCLEOTIDE SEQUENCE</scope>
    <source>
        <strain evidence="3">Al4</strain>
    </source>
</reference>
<proteinExistence type="predicted"/>
<evidence type="ECO:0000313" key="3">
    <source>
        <dbReference type="EMBL" id="KAF9698098.1"/>
    </source>
</evidence>
<evidence type="ECO:0000313" key="4">
    <source>
        <dbReference type="Proteomes" id="UP000651452"/>
    </source>
</evidence>